<accession>A0A2S2QEB2</accession>
<organism evidence="2">
    <name type="scientific">Sipha flava</name>
    <name type="common">yellow sugarcane aphid</name>
    <dbReference type="NCBI Taxonomy" id="143950"/>
    <lineage>
        <taxon>Eukaryota</taxon>
        <taxon>Metazoa</taxon>
        <taxon>Ecdysozoa</taxon>
        <taxon>Arthropoda</taxon>
        <taxon>Hexapoda</taxon>
        <taxon>Insecta</taxon>
        <taxon>Pterygota</taxon>
        <taxon>Neoptera</taxon>
        <taxon>Paraneoptera</taxon>
        <taxon>Hemiptera</taxon>
        <taxon>Sternorrhyncha</taxon>
        <taxon>Aphidomorpha</taxon>
        <taxon>Aphidoidea</taxon>
        <taxon>Aphididae</taxon>
        <taxon>Sipha</taxon>
    </lineage>
</organism>
<dbReference type="EMBL" id="GGMS01006882">
    <property type="protein sequence ID" value="MBY76085.1"/>
    <property type="molecule type" value="Transcribed_RNA"/>
</dbReference>
<reference evidence="2" key="1">
    <citation type="submission" date="2018-04" db="EMBL/GenBank/DDBJ databases">
        <title>Transcriptome assembly of Sipha flava.</title>
        <authorList>
            <person name="Scully E.D."/>
            <person name="Geib S.M."/>
            <person name="Palmer N.A."/>
            <person name="Koch K."/>
            <person name="Bradshaw J."/>
            <person name="Heng-Moss T."/>
            <person name="Sarath G."/>
        </authorList>
    </citation>
    <scope>NUCLEOTIDE SEQUENCE</scope>
</reference>
<dbReference type="AlphaFoldDB" id="A0A2S2QEB2"/>
<reference evidence="4" key="2">
    <citation type="submission" date="2025-04" db="UniProtKB">
        <authorList>
            <consortium name="RefSeq"/>
        </authorList>
    </citation>
    <scope>IDENTIFICATION</scope>
    <source>
        <tissue evidence="4">Whole body</tissue>
    </source>
</reference>
<sequence>MSSFSGGDSRSGKSPAPNKVKSILPSIRAPDPSYTPVILKKKCKSKANSLSPKSPEFQQILNNTPMLNTSAFDYNNLLSTENSTSHDSIINNRLSSDNFNDRTSHSGSGAISTPITNTTYSTDNQNDIIMSSQSTQQTFTAV</sequence>
<evidence type="ECO:0000313" key="3">
    <source>
        <dbReference type="Proteomes" id="UP000694846"/>
    </source>
</evidence>
<dbReference type="GeneID" id="112683523"/>
<name>A0A2S2QEB2_9HEMI</name>
<evidence type="ECO:0000313" key="2">
    <source>
        <dbReference type="EMBL" id="MBY76085.1"/>
    </source>
</evidence>
<feature type="region of interest" description="Disordered" evidence="1">
    <location>
        <begin position="1"/>
        <end position="31"/>
    </location>
</feature>
<dbReference type="OrthoDB" id="10647587at2759"/>
<proteinExistence type="predicted"/>
<keyword evidence="3" id="KW-1185">Reference proteome</keyword>
<feature type="region of interest" description="Disordered" evidence="1">
    <location>
        <begin position="100"/>
        <end position="123"/>
    </location>
</feature>
<dbReference type="Proteomes" id="UP000694846">
    <property type="component" value="Unplaced"/>
</dbReference>
<evidence type="ECO:0000313" key="4">
    <source>
        <dbReference type="RefSeq" id="XP_025410371.1"/>
    </source>
</evidence>
<dbReference type="RefSeq" id="XP_025410371.1">
    <property type="nucleotide sequence ID" value="XM_025554586.1"/>
</dbReference>
<gene>
    <name evidence="4" type="primary">LOC112683523</name>
    <name evidence="2" type="ORF">g.85644</name>
</gene>
<protein>
    <submittedName>
        <fullName evidence="4">Uncharacterized protein LOC112683523</fullName>
    </submittedName>
</protein>
<feature type="compositionally biased region" description="Polar residues" evidence="1">
    <location>
        <begin position="105"/>
        <end position="123"/>
    </location>
</feature>
<evidence type="ECO:0000256" key="1">
    <source>
        <dbReference type="SAM" id="MobiDB-lite"/>
    </source>
</evidence>